<feature type="transmembrane region" description="Helical" evidence="3">
    <location>
        <begin position="588"/>
        <end position="610"/>
    </location>
</feature>
<sequence length="773" mass="83345">MSLVLFSLLFPVALARIIPVLDVELSYKGKSDNDAELAHDPWRNFDSVSWKDILDSCTESIEDQSLFSPSCPDIMGKFFSNSIVERLDFGVHSQIQKEYEASVEDSSSLSKQPMDQKLYSDSACDTTSKFYKEEVNHLELMNSIYPQLKRPDIRNDDLMENCFQTLLSNDEYDYALQPNPDGCFNLEGKSIHSSDTELLFDGISTEEGSKKMSSSGANGETGGNENEIDVSSIPSEGILDIQDINDAENYSDRAEANLLLRFDKILCSGSSATNLVTSSLKDASQLSSEISSLQKGDNKELDQMLKTGSGTEFFSEKFTDQLLQKHLKEKLRVWILQKDAEGGDGPSMLDEGGQGVLHLEAALGYDWALEPSIVAGVSVDFRDVNGWTALHWAAFCGREHTVASLISLGAATRALTHPSPKYASGRTPTDLASVNGHKGIAAYLADRSLDVHIPAINWDHQDDAAGPKAVPKISEISAAPLCLRNASDCQSRKDLSAISCRSLERGWKFLKHLKTISTLEGPILPTPSAMEILLIGQGAVEAAAITTVGAGAGAGAVAAAAAERVAGARAGTLVGAVAAGSLAAAETAAVAATIAVIVAGTAAVIAQLQLKLQLLGRGERRGQGARGQGADDEGPEWPEMDKGLKKDEGPEKEKEKGKKRAPHPVLESGKAYKILKAHSAYLVLLTARYSFQSMETIQMLVLVCVVTFLMLMVDLICQPFVSGEGNTGRIKCVFPYMLVLPLLICLSRSDVDVGVRRLALGEFIGMNLGFSWT</sequence>
<dbReference type="GO" id="GO:0005634">
    <property type="term" value="C:nucleus"/>
    <property type="evidence" value="ECO:0007669"/>
    <property type="project" value="TreeGrafter"/>
</dbReference>
<evidence type="ECO:0000256" key="1">
    <source>
        <dbReference type="PROSITE-ProRule" id="PRU00023"/>
    </source>
</evidence>
<evidence type="ECO:0000256" key="4">
    <source>
        <dbReference type="SAM" id="SignalP"/>
    </source>
</evidence>
<dbReference type="InterPro" id="IPR002110">
    <property type="entry name" value="Ankyrin_rpt"/>
</dbReference>
<feature type="transmembrane region" description="Helical" evidence="3">
    <location>
        <begin position="733"/>
        <end position="751"/>
    </location>
</feature>
<accession>A0AAV5M5H0</accession>
<feature type="signal peptide" evidence="4">
    <location>
        <begin position="1"/>
        <end position="15"/>
    </location>
</feature>
<evidence type="ECO:0000313" key="6">
    <source>
        <dbReference type="Proteomes" id="UP001054252"/>
    </source>
</evidence>
<feature type="region of interest" description="Disordered" evidence="2">
    <location>
        <begin position="206"/>
        <end position="230"/>
    </location>
</feature>
<name>A0AAV5M5H0_9ROSI</name>
<gene>
    <name evidence="5" type="ORF">SLEP1_g51835</name>
</gene>
<protein>
    <submittedName>
        <fullName evidence="5">Uncharacterized protein</fullName>
    </submittedName>
</protein>
<dbReference type="GO" id="GO:0003712">
    <property type="term" value="F:transcription coregulator activity"/>
    <property type="evidence" value="ECO:0007669"/>
    <property type="project" value="TreeGrafter"/>
</dbReference>
<dbReference type="PROSITE" id="PS50297">
    <property type="entry name" value="ANK_REP_REGION"/>
    <property type="match status" value="1"/>
</dbReference>
<dbReference type="Proteomes" id="UP001054252">
    <property type="component" value="Unassembled WGS sequence"/>
</dbReference>
<proteinExistence type="predicted"/>
<keyword evidence="1" id="KW-0040">ANK repeat</keyword>
<reference evidence="5 6" key="1">
    <citation type="journal article" date="2021" name="Commun. Biol.">
        <title>The genome of Shorea leprosula (Dipterocarpaceae) highlights the ecological relevance of drought in aseasonal tropical rainforests.</title>
        <authorList>
            <person name="Ng K.K.S."/>
            <person name="Kobayashi M.J."/>
            <person name="Fawcett J.A."/>
            <person name="Hatakeyama M."/>
            <person name="Paape T."/>
            <person name="Ng C.H."/>
            <person name="Ang C.C."/>
            <person name="Tnah L.H."/>
            <person name="Lee C.T."/>
            <person name="Nishiyama T."/>
            <person name="Sese J."/>
            <person name="O'Brien M.J."/>
            <person name="Copetti D."/>
            <person name="Mohd Noor M.I."/>
            <person name="Ong R.C."/>
            <person name="Putra M."/>
            <person name="Sireger I.Z."/>
            <person name="Indrioko S."/>
            <person name="Kosugi Y."/>
            <person name="Izuno A."/>
            <person name="Isagi Y."/>
            <person name="Lee S.L."/>
            <person name="Shimizu K.K."/>
        </authorList>
    </citation>
    <scope>NUCLEOTIDE SEQUENCE [LARGE SCALE GENOMIC DNA]</scope>
    <source>
        <strain evidence="5">214</strain>
    </source>
</reference>
<dbReference type="PROSITE" id="PS50088">
    <property type="entry name" value="ANK_REPEAT"/>
    <property type="match status" value="1"/>
</dbReference>
<dbReference type="Pfam" id="PF12796">
    <property type="entry name" value="Ank_2"/>
    <property type="match status" value="1"/>
</dbReference>
<keyword evidence="4" id="KW-0732">Signal</keyword>
<keyword evidence="3" id="KW-1133">Transmembrane helix</keyword>
<dbReference type="GO" id="GO:0006357">
    <property type="term" value="P:regulation of transcription by RNA polymerase II"/>
    <property type="evidence" value="ECO:0007669"/>
    <property type="project" value="TreeGrafter"/>
</dbReference>
<feature type="repeat" description="ANK" evidence="1">
    <location>
        <begin position="385"/>
        <end position="417"/>
    </location>
</feature>
<dbReference type="InterPro" id="IPR036770">
    <property type="entry name" value="Ankyrin_rpt-contain_sf"/>
</dbReference>
<keyword evidence="3" id="KW-0812">Transmembrane</keyword>
<feature type="transmembrane region" description="Helical" evidence="3">
    <location>
        <begin position="699"/>
        <end position="721"/>
    </location>
</feature>
<evidence type="ECO:0000256" key="2">
    <source>
        <dbReference type="SAM" id="MobiDB-lite"/>
    </source>
</evidence>
<dbReference type="Gene3D" id="1.25.40.20">
    <property type="entry name" value="Ankyrin repeat-containing domain"/>
    <property type="match status" value="1"/>
</dbReference>
<feature type="compositionally biased region" description="Basic and acidic residues" evidence="2">
    <location>
        <begin position="639"/>
        <end position="656"/>
    </location>
</feature>
<keyword evidence="3" id="KW-0472">Membrane</keyword>
<dbReference type="SUPFAM" id="SSF48403">
    <property type="entry name" value="Ankyrin repeat"/>
    <property type="match status" value="1"/>
</dbReference>
<keyword evidence="6" id="KW-1185">Reference proteome</keyword>
<dbReference type="GO" id="GO:0003690">
    <property type="term" value="F:double-stranded DNA binding"/>
    <property type="evidence" value="ECO:0007669"/>
    <property type="project" value="TreeGrafter"/>
</dbReference>
<dbReference type="AlphaFoldDB" id="A0AAV5M5H0"/>
<organism evidence="5 6">
    <name type="scientific">Rubroshorea leprosula</name>
    <dbReference type="NCBI Taxonomy" id="152421"/>
    <lineage>
        <taxon>Eukaryota</taxon>
        <taxon>Viridiplantae</taxon>
        <taxon>Streptophyta</taxon>
        <taxon>Embryophyta</taxon>
        <taxon>Tracheophyta</taxon>
        <taxon>Spermatophyta</taxon>
        <taxon>Magnoliopsida</taxon>
        <taxon>eudicotyledons</taxon>
        <taxon>Gunneridae</taxon>
        <taxon>Pentapetalae</taxon>
        <taxon>rosids</taxon>
        <taxon>malvids</taxon>
        <taxon>Malvales</taxon>
        <taxon>Dipterocarpaceae</taxon>
        <taxon>Rubroshorea</taxon>
    </lineage>
</organism>
<feature type="chain" id="PRO_5043383273" evidence="4">
    <location>
        <begin position="16"/>
        <end position="773"/>
    </location>
</feature>
<feature type="region of interest" description="Disordered" evidence="2">
    <location>
        <begin position="621"/>
        <end position="662"/>
    </location>
</feature>
<evidence type="ECO:0000256" key="3">
    <source>
        <dbReference type="SAM" id="Phobius"/>
    </source>
</evidence>
<dbReference type="SMART" id="SM00248">
    <property type="entry name" value="ANK"/>
    <property type="match status" value="2"/>
</dbReference>
<evidence type="ECO:0000313" key="5">
    <source>
        <dbReference type="EMBL" id="GKV44672.1"/>
    </source>
</evidence>
<dbReference type="PANTHER" id="PTHR23335:SF30">
    <property type="entry name" value="CALMODULIN-BINDING TRANSCRIPTION ACTIVATOR 3"/>
    <property type="match status" value="1"/>
</dbReference>
<dbReference type="PANTHER" id="PTHR23335">
    <property type="entry name" value="CALMODULIN-BINDING TRANSCRIPTION ACTIVATOR CAMTA"/>
    <property type="match status" value="1"/>
</dbReference>
<dbReference type="EMBL" id="BPVZ01000184">
    <property type="protein sequence ID" value="GKV44672.1"/>
    <property type="molecule type" value="Genomic_DNA"/>
</dbReference>
<comment type="caution">
    <text evidence="5">The sequence shown here is derived from an EMBL/GenBank/DDBJ whole genome shotgun (WGS) entry which is preliminary data.</text>
</comment>